<dbReference type="Gene3D" id="1.25.40.20">
    <property type="entry name" value="Ankyrin repeat-containing domain"/>
    <property type="match status" value="1"/>
</dbReference>
<feature type="repeat" description="ANK" evidence="3">
    <location>
        <begin position="207"/>
        <end position="232"/>
    </location>
</feature>
<accession>A0A6A5R5R0</accession>
<dbReference type="SMART" id="SM00248">
    <property type="entry name" value="ANK"/>
    <property type="match status" value="8"/>
</dbReference>
<reference evidence="4" key="1">
    <citation type="journal article" date="2020" name="Stud. Mycol.">
        <title>101 Dothideomycetes genomes: a test case for predicting lifestyles and emergence of pathogens.</title>
        <authorList>
            <person name="Haridas S."/>
            <person name="Albert R."/>
            <person name="Binder M."/>
            <person name="Bloem J."/>
            <person name="Labutti K."/>
            <person name="Salamov A."/>
            <person name="Andreopoulos B."/>
            <person name="Baker S."/>
            <person name="Barry K."/>
            <person name="Bills G."/>
            <person name="Bluhm B."/>
            <person name="Cannon C."/>
            <person name="Castanera R."/>
            <person name="Culley D."/>
            <person name="Daum C."/>
            <person name="Ezra D."/>
            <person name="Gonzalez J."/>
            <person name="Henrissat B."/>
            <person name="Kuo A."/>
            <person name="Liang C."/>
            <person name="Lipzen A."/>
            <person name="Lutzoni F."/>
            <person name="Magnuson J."/>
            <person name="Mondo S."/>
            <person name="Nolan M."/>
            <person name="Ohm R."/>
            <person name="Pangilinan J."/>
            <person name="Park H.-J."/>
            <person name="Ramirez L."/>
            <person name="Alfaro M."/>
            <person name="Sun H."/>
            <person name="Tritt A."/>
            <person name="Yoshinaga Y."/>
            <person name="Zwiers L.-H."/>
            <person name="Turgeon B."/>
            <person name="Goodwin S."/>
            <person name="Spatafora J."/>
            <person name="Crous P."/>
            <person name="Grigoriev I."/>
        </authorList>
    </citation>
    <scope>NUCLEOTIDE SEQUENCE</scope>
    <source>
        <strain evidence="4">CBS 183.55</strain>
    </source>
</reference>
<keyword evidence="2 3" id="KW-0040">ANK repeat</keyword>
<dbReference type="PROSITE" id="PS50297">
    <property type="entry name" value="ANK_REP_REGION"/>
    <property type="match status" value="2"/>
</dbReference>
<dbReference type="RefSeq" id="XP_033442761.1">
    <property type="nucleotide sequence ID" value="XM_033590385.1"/>
</dbReference>
<dbReference type="InterPro" id="IPR050889">
    <property type="entry name" value="Dendritic_Spine_Reg/Scaffold"/>
</dbReference>
<dbReference type="SUPFAM" id="SSF48403">
    <property type="entry name" value="Ankyrin repeat"/>
    <property type="match status" value="1"/>
</dbReference>
<feature type="repeat" description="ANK" evidence="3">
    <location>
        <begin position="173"/>
        <end position="195"/>
    </location>
</feature>
<organism evidence="4 5">
    <name type="scientific">Didymella exigua CBS 183.55</name>
    <dbReference type="NCBI Taxonomy" id="1150837"/>
    <lineage>
        <taxon>Eukaryota</taxon>
        <taxon>Fungi</taxon>
        <taxon>Dikarya</taxon>
        <taxon>Ascomycota</taxon>
        <taxon>Pezizomycotina</taxon>
        <taxon>Dothideomycetes</taxon>
        <taxon>Pleosporomycetidae</taxon>
        <taxon>Pleosporales</taxon>
        <taxon>Pleosporineae</taxon>
        <taxon>Didymellaceae</taxon>
        <taxon>Didymella</taxon>
    </lineage>
</organism>
<dbReference type="Pfam" id="PF00023">
    <property type="entry name" value="Ank"/>
    <property type="match status" value="1"/>
</dbReference>
<gene>
    <name evidence="4" type="ORF">M421DRAFT_410599</name>
</gene>
<sequence length="407" mass="45194">MVLQSLENLALRSADTIVHSLAVPLVDAALSMSQSCIQYLLMEEFKTDLFVLEGTSIKKYRFFDYSATYWAEHYSLCEDAAPKSTREAVCQLTANSSCTLTNWLKFYWIKNNIEYSFPDTFETIEVAAFFNLVMLLAEVIEDIDSRNETTRSSTGCIRLLLQHGTNPNSISIDRQTPLTVAAQYGHLDAVQMLLDEPSTEIALRGKSGRSALLFAAANGHLEIVDVLVERGAFSPDDQDNVHWTPLFWAVQGDYAGIVQSLLKQASVDVNRTDKSGRSILSWAAGEGAQRALKVLLKHPSVDLNLKDAQGRSPLSWAAGNGQREVVSTLMHRAGVDKSTKDKDLRNAISWACQGGHTDTLRTLLKYSCSGVDDVDIDVWTPLLWSLFIRSPATVEALLSTRRVQIDR</sequence>
<protein>
    <submittedName>
        <fullName evidence="4">Ankyrin</fullName>
    </submittedName>
</protein>
<evidence type="ECO:0000313" key="5">
    <source>
        <dbReference type="Proteomes" id="UP000800082"/>
    </source>
</evidence>
<dbReference type="Pfam" id="PF12796">
    <property type="entry name" value="Ank_2"/>
    <property type="match status" value="2"/>
</dbReference>
<keyword evidence="1" id="KW-0677">Repeat</keyword>
<dbReference type="AlphaFoldDB" id="A0A6A5R5R0"/>
<name>A0A6A5R5R0_9PLEO</name>
<dbReference type="GeneID" id="54348051"/>
<dbReference type="OrthoDB" id="20872at2759"/>
<dbReference type="PANTHER" id="PTHR24166:SF48">
    <property type="entry name" value="PROTEIN VAPYRIN"/>
    <property type="match status" value="1"/>
</dbReference>
<evidence type="ECO:0000256" key="2">
    <source>
        <dbReference type="ARBA" id="ARBA00023043"/>
    </source>
</evidence>
<proteinExistence type="predicted"/>
<dbReference type="Proteomes" id="UP000800082">
    <property type="component" value="Unassembled WGS sequence"/>
</dbReference>
<dbReference type="PANTHER" id="PTHR24166">
    <property type="entry name" value="ROLLING PEBBLES, ISOFORM B"/>
    <property type="match status" value="1"/>
</dbReference>
<keyword evidence="5" id="KW-1185">Reference proteome</keyword>
<dbReference type="EMBL" id="ML979024">
    <property type="protein sequence ID" value="KAF1922508.1"/>
    <property type="molecule type" value="Genomic_DNA"/>
</dbReference>
<evidence type="ECO:0000313" key="4">
    <source>
        <dbReference type="EMBL" id="KAF1922508.1"/>
    </source>
</evidence>
<dbReference type="PROSITE" id="PS50088">
    <property type="entry name" value="ANK_REPEAT"/>
    <property type="match status" value="3"/>
</dbReference>
<dbReference type="InterPro" id="IPR036770">
    <property type="entry name" value="Ankyrin_rpt-contain_sf"/>
</dbReference>
<evidence type="ECO:0000256" key="1">
    <source>
        <dbReference type="ARBA" id="ARBA00022737"/>
    </source>
</evidence>
<evidence type="ECO:0000256" key="3">
    <source>
        <dbReference type="PROSITE-ProRule" id="PRU00023"/>
    </source>
</evidence>
<feature type="repeat" description="ANK" evidence="3">
    <location>
        <begin position="309"/>
        <end position="342"/>
    </location>
</feature>
<dbReference type="InterPro" id="IPR002110">
    <property type="entry name" value="Ankyrin_rpt"/>
</dbReference>